<evidence type="ECO:0000256" key="1">
    <source>
        <dbReference type="ARBA" id="ARBA00001966"/>
    </source>
</evidence>
<dbReference type="EMBL" id="BARS01038920">
    <property type="protein sequence ID" value="GAG14426.1"/>
    <property type="molecule type" value="Genomic_DNA"/>
</dbReference>
<sequence>MNNNSGFKRILLVNLPILTGRYTIPDFPPIGIGYLSQTLAQEGIEHDVVDMMLGYKVDDVILMIKKHHYDLVGFSLLTYQYLSSYDIITAIKNKIPSIRIIVGGPHVSTFREEVLRECDAIDFGVVMEGEIVLRDICKGELSYQNIPGLIYRTQNEIK</sequence>
<dbReference type="GO" id="GO:0046872">
    <property type="term" value="F:metal ion binding"/>
    <property type="evidence" value="ECO:0007669"/>
    <property type="project" value="UniProtKB-KW"/>
</dbReference>
<name>X0WP16_9ZZZZ</name>
<dbReference type="GO" id="GO:0031419">
    <property type="term" value="F:cobalamin binding"/>
    <property type="evidence" value="ECO:0007669"/>
    <property type="project" value="InterPro"/>
</dbReference>
<feature type="non-terminal residue" evidence="7">
    <location>
        <position position="158"/>
    </location>
</feature>
<dbReference type="InterPro" id="IPR036724">
    <property type="entry name" value="Cobalamin-bd_sf"/>
</dbReference>
<protein>
    <recommendedName>
        <fullName evidence="6">B12-binding domain-containing protein</fullName>
    </recommendedName>
</protein>
<dbReference type="PANTHER" id="PTHR43409:SF4">
    <property type="entry name" value="RADICAL SAM SUPERFAMILY PROTEIN"/>
    <property type="match status" value="1"/>
</dbReference>
<evidence type="ECO:0000256" key="4">
    <source>
        <dbReference type="ARBA" id="ARBA00023004"/>
    </source>
</evidence>
<evidence type="ECO:0000259" key="6">
    <source>
        <dbReference type="PROSITE" id="PS51332"/>
    </source>
</evidence>
<dbReference type="GO" id="GO:0051536">
    <property type="term" value="F:iron-sulfur cluster binding"/>
    <property type="evidence" value="ECO:0007669"/>
    <property type="project" value="UniProtKB-KW"/>
</dbReference>
<dbReference type="SUPFAM" id="SSF52242">
    <property type="entry name" value="Cobalamin (vitamin B12)-binding domain"/>
    <property type="match status" value="1"/>
</dbReference>
<dbReference type="Gene3D" id="3.40.50.280">
    <property type="entry name" value="Cobalamin-binding domain"/>
    <property type="match status" value="1"/>
</dbReference>
<proteinExistence type="predicted"/>
<dbReference type="InterPro" id="IPR006158">
    <property type="entry name" value="Cobalamin-bd"/>
</dbReference>
<dbReference type="CDD" id="cd02068">
    <property type="entry name" value="radical_SAM_B12_BD"/>
    <property type="match status" value="1"/>
</dbReference>
<accession>X0WP16</accession>
<keyword evidence="5" id="KW-0411">Iron-sulfur</keyword>
<feature type="domain" description="B12-binding" evidence="6">
    <location>
        <begin position="14"/>
        <end position="147"/>
    </location>
</feature>
<dbReference type="AlphaFoldDB" id="X0WP16"/>
<organism evidence="7">
    <name type="scientific">marine sediment metagenome</name>
    <dbReference type="NCBI Taxonomy" id="412755"/>
    <lineage>
        <taxon>unclassified sequences</taxon>
        <taxon>metagenomes</taxon>
        <taxon>ecological metagenomes</taxon>
    </lineage>
</organism>
<dbReference type="PANTHER" id="PTHR43409">
    <property type="entry name" value="ANAEROBIC MAGNESIUM-PROTOPORPHYRIN IX MONOMETHYL ESTER CYCLASE-RELATED"/>
    <property type="match status" value="1"/>
</dbReference>
<gene>
    <name evidence="7" type="ORF">S01H1_59500</name>
</gene>
<reference evidence="7" key="1">
    <citation type="journal article" date="2014" name="Front. Microbiol.">
        <title>High frequency of phylogenetically diverse reductive dehalogenase-homologous genes in deep subseafloor sedimentary metagenomes.</title>
        <authorList>
            <person name="Kawai M."/>
            <person name="Futagami T."/>
            <person name="Toyoda A."/>
            <person name="Takaki Y."/>
            <person name="Nishi S."/>
            <person name="Hori S."/>
            <person name="Arai W."/>
            <person name="Tsubouchi T."/>
            <person name="Morono Y."/>
            <person name="Uchiyama I."/>
            <person name="Ito T."/>
            <person name="Fujiyama A."/>
            <person name="Inagaki F."/>
            <person name="Takami H."/>
        </authorList>
    </citation>
    <scope>NUCLEOTIDE SEQUENCE</scope>
    <source>
        <strain evidence="7">Expedition CK06-06</strain>
    </source>
</reference>
<evidence type="ECO:0000256" key="5">
    <source>
        <dbReference type="ARBA" id="ARBA00023014"/>
    </source>
</evidence>
<dbReference type="InterPro" id="IPR051198">
    <property type="entry name" value="BchE-like"/>
</dbReference>
<comment type="caution">
    <text evidence="7">The sequence shown here is derived from an EMBL/GenBank/DDBJ whole genome shotgun (WGS) entry which is preliminary data.</text>
</comment>
<comment type="cofactor">
    <cofactor evidence="1">
        <name>[4Fe-4S] cluster</name>
        <dbReference type="ChEBI" id="CHEBI:49883"/>
    </cofactor>
</comment>
<evidence type="ECO:0000256" key="3">
    <source>
        <dbReference type="ARBA" id="ARBA00022723"/>
    </source>
</evidence>
<keyword evidence="4" id="KW-0408">Iron</keyword>
<keyword evidence="2" id="KW-0949">S-adenosyl-L-methionine</keyword>
<keyword evidence="3" id="KW-0479">Metal-binding</keyword>
<evidence type="ECO:0000313" key="7">
    <source>
        <dbReference type="EMBL" id="GAG14426.1"/>
    </source>
</evidence>
<dbReference type="PROSITE" id="PS51332">
    <property type="entry name" value="B12_BINDING"/>
    <property type="match status" value="1"/>
</dbReference>
<evidence type="ECO:0000256" key="2">
    <source>
        <dbReference type="ARBA" id="ARBA00022691"/>
    </source>
</evidence>
<dbReference type="Pfam" id="PF02310">
    <property type="entry name" value="B12-binding"/>
    <property type="match status" value="1"/>
</dbReference>